<evidence type="ECO:0000313" key="9">
    <source>
        <dbReference type="Proteomes" id="UP000502331"/>
    </source>
</evidence>
<keyword evidence="9" id="KW-1185">Reference proteome</keyword>
<keyword evidence="3" id="KW-0285">Flavoprotein</keyword>
<dbReference type="Pfam" id="PF04230">
    <property type="entry name" value="PS_pyruv_trans"/>
    <property type="match status" value="1"/>
</dbReference>
<comment type="cofactor">
    <cofactor evidence="1">
        <name>FMN</name>
        <dbReference type="ChEBI" id="CHEBI:58210"/>
    </cofactor>
</comment>
<dbReference type="Pfam" id="PF00881">
    <property type="entry name" value="Nitroreductase"/>
    <property type="match status" value="1"/>
</dbReference>
<name>A0A6H0SNZ0_9MICC</name>
<evidence type="ECO:0008006" key="10">
    <source>
        <dbReference type="Google" id="ProtNLM"/>
    </source>
</evidence>
<evidence type="ECO:0000256" key="5">
    <source>
        <dbReference type="ARBA" id="ARBA00023002"/>
    </source>
</evidence>
<feature type="domain" description="Polysaccharide pyruvyl transferase" evidence="7">
    <location>
        <begin position="25"/>
        <end position="305"/>
    </location>
</feature>
<sequence>MRNFPLVDPKNKYDVAVLGWWYGKNYGSILTYYGLNRAIENLGRSVLMVHEPLGYNGFRVRWPDDILSMDFARRTGYQYTEQMHYSQLGKLNELADNFVVGSDQLWNPLIGRVNDDLFLDFVAPDRNRVAYGTSFGNRGTEKFKPEFIAKHAQNLQKFKAISVRENYGIDTARNIFGAKADLVVDPVFLLDQNHYSELAAKATISPEGKYMAVFFLDPTPEKKSTALAILEKTGLEKILVICNPDEGRTAAQEIWADEPRAEIIESDSPENFLRGYKDSSYVVTDSFHGTAFSVIFEKPFSSIYNNKRGADRFKNLLSSLGFGDTRRVYESDTAETINANDNVSLDIDFTKARNYIENGRKTSLEWLNAALDPAVKSSAALENGKAVIDAASASVQSHTLDLDFSANSDIWAITKGKDGVSLSVGKDKDLRGKHVWTDLPEPLTPGSRKRLKIQWAPTTKTKSINVHLRNPQSGTFKVIGKAEVAETSGGLRTDEFEFSVAEAGLSQVMLGALHFTGPQAGAQVHEISITDIKPKALAAPAAPAKSNDDIVEGFSKQARRLALHDYESQVRSFSRGRSADSVTGIRARMFFHAHAIEKGLTHSNFRPGFGRVAIPGLAKEMNAWITRGLDTNDTIVQSSASVMKAYFARNEETNTDVSHFRNLFSAQALDVIANGRVGEGGAFPAANHREDPVETPNDDRAFMDVMYGRRSVREFVDTPVDDAAISAAVQIAMQSPSVCSRQGARVHQFDDPETIKQLLEVQGGFFGFKAPPRLLLVTADLDAFLFAPERNQPFVDGGLFMMSLLLGLTQMELGSCLLNTAMGVEKEQKIRNIVDIPENEVFIAFVAVGNFDKNVLVPRSKRVESDSILKRHA</sequence>
<evidence type="ECO:0000259" key="6">
    <source>
        <dbReference type="Pfam" id="PF00881"/>
    </source>
</evidence>
<dbReference type="EMBL" id="CP032549">
    <property type="protein sequence ID" value="QIV88311.1"/>
    <property type="molecule type" value="Genomic_DNA"/>
</dbReference>
<feature type="domain" description="Nitroreductase" evidence="6">
    <location>
        <begin position="708"/>
        <end position="849"/>
    </location>
</feature>
<comment type="similarity">
    <text evidence="2">Belongs to the nitroreductase family.</text>
</comment>
<gene>
    <name evidence="8" type="ORF">D3791_15065</name>
</gene>
<protein>
    <recommendedName>
        <fullName evidence="10">Nitroreductase domain-containing protein</fullName>
    </recommendedName>
</protein>
<dbReference type="Proteomes" id="UP000502331">
    <property type="component" value="Chromosome"/>
</dbReference>
<reference evidence="8 9" key="1">
    <citation type="submission" date="2018-09" db="EMBL/GenBank/DDBJ databases">
        <title>Glutamicibacter mishrai S5-52T (LMG 29155T = KCTC 39846T).</title>
        <authorList>
            <person name="Das S.K."/>
        </authorList>
    </citation>
    <scope>NUCLEOTIDE SEQUENCE [LARGE SCALE GENOMIC DNA]</scope>
    <source>
        <strain evidence="8 9">S5-52</strain>
    </source>
</reference>
<dbReference type="InterPro" id="IPR007345">
    <property type="entry name" value="Polysacch_pyruvyl_Trfase"/>
</dbReference>
<dbReference type="InterPro" id="IPR000415">
    <property type="entry name" value="Nitroreductase-like"/>
</dbReference>
<organism evidence="8 9">
    <name type="scientific">Glutamicibacter mishrai</name>
    <dbReference type="NCBI Taxonomy" id="1775880"/>
    <lineage>
        <taxon>Bacteria</taxon>
        <taxon>Bacillati</taxon>
        <taxon>Actinomycetota</taxon>
        <taxon>Actinomycetes</taxon>
        <taxon>Micrococcales</taxon>
        <taxon>Micrococcaceae</taxon>
        <taxon>Glutamicibacter</taxon>
    </lineage>
</organism>
<dbReference type="InterPro" id="IPR029479">
    <property type="entry name" value="Nitroreductase"/>
</dbReference>
<dbReference type="PANTHER" id="PTHR43673">
    <property type="entry name" value="NAD(P)H NITROREDUCTASE YDGI-RELATED"/>
    <property type="match status" value="1"/>
</dbReference>
<dbReference type="SUPFAM" id="SSF55469">
    <property type="entry name" value="FMN-dependent nitroreductase-like"/>
    <property type="match status" value="1"/>
</dbReference>
<dbReference type="PANTHER" id="PTHR43673:SF2">
    <property type="entry name" value="NITROREDUCTASE"/>
    <property type="match status" value="1"/>
</dbReference>
<keyword evidence="5" id="KW-0560">Oxidoreductase</keyword>
<dbReference type="Gene3D" id="3.40.109.10">
    <property type="entry name" value="NADH Oxidase"/>
    <property type="match status" value="1"/>
</dbReference>
<proteinExistence type="inferred from homology"/>
<dbReference type="RefSeq" id="WP_172512685.1">
    <property type="nucleotide sequence ID" value="NZ_CP032549.1"/>
</dbReference>
<dbReference type="GO" id="GO:0016491">
    <property type="term" value="F:oxidoreductase activity"/>
    <property type="evidence" value="ECO:0007669"/>
    <property type="project" value="UniProtKB-KW"/>
</dbReference>
<evidence type="ECO:0000256" key="1">
    <source>
        <dbReference type="ARBA" id="ARBA00001917"/>
    </source>
</evidence>
<keyword evidence="4" id="KW-0288">FMN</keyword>
<evidence type="ECO:0000313" key="8">
    <source>
        <dbReference type="EMBL" id="QIV88311.1"/>
    </source>
</evidence>
<accession>A0A6H0SNZ0</accession>
<evidence type="ECO:0000256" key="4">
    <source>
        <dbReference type="ARBA" id="ARBA00022643"/>
    </source>
</evidence>
<dbReference type="AlphaFoldDB" id="A0A6H0SNZ0"/>
<evidence type="ECO:0000256" key="2">
    <source>
        <dbReference type="ARBA" id="ARBA00007118"/>
    </source>
</evidence>
<evidence type="ECO:0000259" key="7">
    <source>
        <dbReference type="Pfam" id="PF04230"/>
    </source>
</evidence>
<evidence type="ECO:0000256" key="3">
    <source>
        <dbReference type="ARBA" id="ARBA00022630"/>
    </source>
</evidence>